<comment type="caution">
    <text evidence="3">The sequence shown here is derived from an EMBL/GenBank/DDBJ whole genome shotgun (WGS) entry which is preliminary data.</text>
</comment>
<dbReference type="SUPFAM" id="SSF52418">
    <property type="entry name" value="Nucleoside phosphorylase/phosphoribosyltransferase catalytic domain"/>
    <property type="match status" value="1"/>
</dbReference>
<dbReference type="AlphaFoldDB" id="X7YI92"/>
<evidence type="ECO:0000256" key="1">
    <source>
        <dbReference type="ARBA" id="ARBA00022676"/>
    </source>
</evidence>
<dbReference type="GO" id="GO:0016757">
    <property type="term" value="F:glycosyltransferase activity"/>
    <property type="evidence" value="ECO:0007669"/>
    <property type="project" value="UniProtKB-KW"/>
</dbReference>
<accession>X7YI92</accession>
<name>X7YI92_MYCXE</name>
<organism evidence="3">
    <name type="scientific">Mycobacterium xenopi 4042</name>
    <dbReference type="NCBI Taxonomy" id="1299334"/>
    <lineage>
        <taxon>Bacteria</taxon>
        <taxon>Bacillati</taxon>
        <taxon>Actinomycetota</taxon>
        <taxon>Actinomycetes</taxon>
        <taxon>Mycobacteriales</taxon>
        <taxon>Mycobacteriaceae</taxon>
        <taxon>Mycobacterium</taxon>
    </lineage>
</organism>
<dbReference type="InterPro" id="IPR035902">
    <property type="entry name" value="Nuc_phospho_transferase"/>
</dbReference>
<dbReference type="PATRIC" id="fig|1299334.3.peg.9993"/>
<keyword evidence="1" id="KW-0328">Glycosyltransferase</keyword>
<proteinExistence type="predicted"/>
<reference evidence="3" key="1">
    <citation type="submission" date="2014-01" db="EMBL/GenBank/DDBJ databases">
        <authorList>
            <person name="Brown-Elliot B."/>
            <person name="Wallace R."/>
            <person name="Lenaerts A."/>
            <person name="Ordway D."/>
            <person name="DeGroote M.A."/>
            <person name="Parker T."/>
            <person name="Sizemore C."/>
            <person name="Tallon L.J."/>
            <person name="Sadzewicz L.K."/>
            <person name="Sengamalay N."/>
            <person name="Fraser C.M."/>
            <person name="Hine E."/>
            <person name="Shefchek K.A."/>
            <person name="Das S.P."/>
            <person name="Tettelin H."/>
        </authorList>
    </citation>
    <scope>NUCLEOTIDE SEQUENCE [LARGE SCALE GENOMIC DNA]</scope>
    <source>
        <strain evidence="3">4042</strain>
    </source>
</reference>
<dbReference type="Gene3D" id="3.40.1030.10">
    <property type="entry name" value="Nucleoside phosphorylase/phosphoribosyltransferase catalytic domain"/>
    <property type="match status" value="1"/>
</dbReference>
<dbReference type="EMBL" id="JAOB01000093">
    <property type="protein sequence ID" value="EUA06784.1"/>
    <property type="molecule type" value="Genomic_DNA"/>
</dbReference>
<evidence type="ECO:0000256" key="2">
    <source>
        <dbReference type="ARBA" id="ARBA00022679"/>
    </source>
</evidence>
<keyword evidence="2" id="KW-0808">Transferase</keyword>
<gene>
    <name evidence="3" type="ORF">I553_0405</name>
</gene>
<sequence>MVELTVALATEMLQLAGLDGSDPAQTLRDGTAMDRFRALVAAQGGTCRRRCRWARVRRP</sequence>
<evidence type="ECO:0000313" key="3">
    <source>
        <dbReference type="EMBL" id="EUA06784.1"/>
    </source>
</evidence>
<protein>
    <submittedName>
        <fullName evidence="3">Putative thymidine phosphorylase deoA</fullName>
    </submittedName>
</protein>